<gene>
    <name evidence="5" type="ORF">UFOPK2761_03004</name>
</gene>
<evidence type="ECO:0000256" key="1">
    <source>
        <dbReference type="ARBA" id="ARBA00022448"/>
    </source>
</evidence>
<dbReference type="EMBL" id="CAEZYQ010000033">
    <property type="protein sequence ID" value="CAB4765537.1"/>
    <property type="molecule type" value="Genomic_DNA"/>
</dbReference>
<dbReference type="InterPro" id="IPR001486">
    <property type="entry name" value="Hemoglobin_trunc"/>
</dbReference>
<dbReference type="Gene3D" id="1.10.490.10">
    <property type="entry name" value="Globins"/>
    <property type="match status" value="1"/>
</dbReference>
<dbReference type="SUPFAM" id="SSF46458">
    <property type="entry name" value="Globin-like"/>
    <property type="match status" value="1"/>
</dbReference>
<keyword evidence="2" id="KW-0349">Heme</keyword>
<keyword evidence="3" id="KW-0479">Metal-binding</keyword>
<dbReference type="InterPro" id="IPR009050">
    <property type="entry name" value="Globin-like_sf"/>
</dbReference>
<dbReference type="GO" id="GO:0019825">
    <property type="term" value="F:oxygen binding"/>
    <property type="evidence" value="ECO:0007669"/>
    <property type="project" value="InterPro"/>
</dbReference>
<keyword evidence="4" id="KW-0408">Iron</keyword>
<dbReference type="GO" id="GO:0046872">
    <property type="term" value="F:metal ion binding"/>
    <property type="evidence" value="ECO:0007669"/>
    <property type="project" value="UniProtKB-KW"/>
</dbReference>
<dbReference type="Pfam" id="PF01152">
    <property type="entry name" value="Bac_globin"/>
    <property type="match status" value="1"/>
</dbReference>
<reference evidence="5" key="1">
    <citation type="submission" date="2020-05" db="EMBL/GenBank/DDBJ databases">
        <authorList>
            <person name="Chiriac C."/>
            <person name="Salcher M."/>
            <person name="Ghai R."/>
            <person name="Kavagutti S V."/>
        </authorList>
    </citation>
    <scope>NUCLEOTIDE SEQUENCE</scope>
</reference>
<keyword evidence="1" id="KW-0813">Transport</keyword>
<name>A0A6J6V4X2_9ZZZZ</name>
<dbReference type="InterPro" id="IPR012292">
    <property type="entry name" value="Globin/Proto"/>
</dbReference>
<evidence type="ECO:0000256" key="2">
    <source>
        <dbReference type="ARBA" id="ARBA00022617"/>
    </source>
</evidence>
<sequence>MDPTLYDHLGGRDAIELAVRGLYARLLEDPGIAPVFDGVDLLRLRSHMTSFLSAALGSGLVHVGRDLHEAHAGLHITDAMFDATVAHLVDVLESLEVADELVTRVLATIAPLRLQVVHGSALV</sequence>
<dbReference type="CDD" id="cd00454">
    <property type="entry name" value="TrHb1_N"/>
    <property type="match status" value="1"/>
</dbReference>
<dbReference type="GO" id="GO:0020037">
    <property type="term" value="F:heme binding"/>
    <property type="evidence" value="ECO:0007669"/>
    <property type="project" value="InterPro"/>
</dbReference>
<evidence type="ECO:0000313" key="5">
    <source>
        <dbReference type="EMBL" id="CAB4765537.1"/>
    </source>
</evidence>
<evidence type="ECO:0000256" key="4">
    <source>
        <dbReference type="ARBA" id="ARBA00023004"/>
    </source>
</evidence>
<evidence type="ECO:0000256" key="3">
    <source>
        <dbReference type="ARBA" id="ARBA00022723"/>
    </source>
</evidence>
<organism evidence="5">
    <name type="scientific">freshwater metagenome</name>
    <dbReference type="NCBI Taxonomy" id="449393"/>
    <lineage>
        <taxon>unclassified sequences</taxon>
        <taxon>metagenomes</taxon>
        <taxon>ecological metagenomes</taxon>
    </lineage>
</organism>
<protein>
    <submittedName>
        <fullName evidence="5">Unannotated protein</fullName>
    </submittedName>
</protein>
<proteinExistence type="predicted"/>
<accession>A0A6J6V4X2</accession>
<dbReference type="AlphaFoldDB" id="A0A6J6V4X2"/>